<dbReference type="OrthoDB" id="5876800at2759"/>
<feature type="compositionally biased region" description="Low complexity" evidence="12">
    <location>
        <begin position="452"/>
        <end position="465"/>
    </location>
</feature>
<keyword evidence="10" id="KW-0804">Transcription</keyword>
<dbReference type="Pfam" id="PF00628">
    <property type="entry name" value="PHD"/>
    <property type="match status" value="1"/>
</dbReference>
<accession>A0A0B1T0P9</accession>
<dbReference type="SUPFAM" id="SSF57903">
    <property type="entry name" value="FYVE/PHD zinc finger"/>
    <property type="match status" value="1"/>
</dbReference>
<name>A0A0B1T0P9_OESDE</name>
<keyword evidence="11" id="KW-0539">Nucleus</keyword>
<evidence type="ECO:0000256" key="8">
    <source>
        <dbReference type="ARBA" id="ARBA00023004"/>
    </source>
</evidence>
<dbReference type="GO" id="GO:0006325">
    <property type="term" value="P:chromatin organization"/>
    <property type="evidence" value="ECO:0007669"/>
    <property type="project" value="UniProtKB-KW"/>
</dbReference>
<dbReference type="InterPro" id="IPR001965">
    <property type="entry name" value="Znf_PHD"/>
</dbReference>
<dbReference type="SUPFAM" id="SSF51197">
    <property type="entry name" value="Clavaminate synthase-like"/>
    <property type="match status" value="1"/>
</dbReference>
<keyword evidence="15" id="KW-1185">Reference proteome</keyword>
<dbReference type="InterPro" id="IPR019787">
    <property type="entry name" value="Znf_PHD-finger"/>
</dbReference>
<dbReference type="GO" id="GO:0051213">
    <property type="term" value="F:dioxygenase activity"/>
    <property type="evidence" value="ECO:0007669"/>
    <property type="project" value="UniProtKB-KW"/>
</dbReference>
<dbReference type="SMART" id="SM00249">
    <property type="entry name" value="PHD"/>
    <property type="match status" value="1"/>
</dbReference>
<evidence type="ECO:0000256" key="9">
    <source>
        <dbReference type="ARBA" id="ARBA00023015"/>
    </source>
</evidence>
<gene>
    <name evidence="14" type="ORF">OESDEN_09341</name>
</gene>
<evidence type="ECO:0000256" key="3">
    <source>
        <dbReference type="ARBA" id="ARBA00022771"/>
    </source>
</evidence>
<keyword evidence="6" id="KW-0223">Dioxygenase</keyword>
<dbReference type="PANTHER" id="PTHR23123">
    <property type="entry name" value="PHD/F-BOX CONTAINING PROTEIN"/>
    <property type="match status" value="1"/>
</dbReference>
<keyword evidence="8" id="KW-0408">Iron</keyword>
<sequence>MGSRVSCSSLRKASCFYCFLFSTDETGEPLIEPTSTHGQTIKIDPIDTFWIQCDECSKWFHGSCVGVEEYEDVLIDKFHCPQCAADKGPTKRRSYRVDTIDVYRQMTQSMSIGTFYEKMIAKQRPRLYNILSLEFSQNEKMKKLIAPPILVPELSFVHKLWPDRSDLVNWDPELNQVVEVLEEHRSNKPEVALFTLTGMAGSYTDFHIDFGGSSVWYHIYEGQKIFYIVEPTDKFLDLFEEYQRAENRTEKFFGDLVPPGALRRVVIEKGQTLMIPSGWIHAVYTPQDSLVFGGNFLHALNVPMQLKVYEMEQRLKKEVGTEDKFLFPHFELVNWYAARSLILESLREANDEGNRADQYIMDAAQALLPRLREWMRRDREEQGNMTPSSFNDVIMKLQREVNKQQRIRRSQSPACRSPKKTAKKRRSAEHELPKEAHASSVSNERPEPRPPSRNSPASSATPAPTHDTAPTHIGISITSTEAEVPSESMDDESPLDIRLKIVKKGNNYASSVVEKPDPMLEDVNMTQMFARRSSSGRQPRPSAWLAEAVGLEELERTAKKLEEQGEQLPEREVVTYDTEMELACEEEERNLMREERTKKKGKVAEIPYEQHQSNENQQQ</sequence>
<keyword evidence="7" id="KW-0560">Oxidoreductase</keyword>
<dbReference type="InterPro" id="IPR019786">
    <property type="entry name" value="Zinc_finger_PHD-type_CS"/>
</dbReference>
<evidence type="ECO:0000256" key="7">
    <source>
        <dbReference type="ARBA" id="ARBA00023002"/>
    </source>
</evidence>
<dbReference type="Pfam" id="PF02373">
    <property type="entry name" value="JmjC"/>
    <property type="match status" value="1"/>
</dbReference>
<evidence type="ECO:0000256" key="4">
    <source>
        <dbReference type="ARBA" id="ARBA00022833"/>
    </source>
</evidence>
<keyword evidence="5" id="KW-0156">Chromatin regulator</keyword>
<evidence type="ECO:0000313" key="14">
    <source>
        <dbReference type="EMBL" id="KHJ90804.1"/>
    </source>
</evidence>
<evidence type="ECO:0000256" key="6">
    <source>
        <dbReference type="ARBA" id="ARBA00022964"/>
    </source>
</evidence>
<keyword evidence="4" id="KW-0862">Zinc</keyword>
<reference evidence="14 15" key="1">
    <citation type="submission" date="2014-03" db="EMBL/GenBank/DDBJ databases">
        <title>Draft genome of the hookworm Oesophagostomum dentatum.</title>
        <authorList>
            <person name="Mitreva M."/>
        </authorList>
    </citation>
    <scope>NUCLEOTIDE SEQUENCE [LARGE SCALE GENOMIC DNA]</scope>
    <source>
        <strain evidence="14 15">OD-Hann</strain>
    </source>
</reference>
<dbReference type="PROSITE" id="PS51184">
    <property type="entry name" value="JMJC"/>
    <property type="match status" value="1"/>
</dbReference>
<evidence type="ECO:0000256" key="5">
    <source>
        <dbReference type="ARBA" id="ARBA00022853"/>
    </source>
</evidence>
<organism evidence="14 15">
    <name type="scientific">Oesophagostomum dentatum</name>
    <name type="common">Nodular worm</name>
    <dbReference type="NCBI Taxonomy" id="61180"/>
    <lineage>
        <taxon>Eukaryota</taxon>
        <taxon>Metazoa</taxon>
        <taxon>Ecdysozoa</taxon>
        <taxon>Nematoda</taxon>
        <taxon>Chromadorea</taxon>
        <taxon>Rhabditida</taxon>
        <taxon>Rhabditina</taxon>
        <taxon>Rhabditomorpha</taxon>
        <taxon>Strongyloidea</taxon>
        <taxon>Strongylidae</taxon>
        <taxon>Oesophagostomum</taxon>
    </lineage>
</organism>
<feature type="region of interest" description="Disordered" evidence="12">
    <location>
        <begin position="587"/>
        <end position="619"/>
    </location>
</feature>
<evidence type="ECO:0000256" key="11">
    <source>
        <dbReference type="ARBA" id="ARBA00023242"/>
    </source>
</evidence>
<feature type="domain" description="JmjC" evidence="13">
    <location>
        <begin position="160"/>
        <end position="313"/>
    </location>
</feature>
<dbReference type="SMART" id="SM00558">
    <property type="entry name" value="JmjC"/>
    <property type="match status" value="1"/>
</dbReference>
<feature type="compositionally biased region" description="Basic and acidic residues" evidence="12">
    <location>
        <begin position="428"/>
        <end position="437"/>
    </location>
</feature>
<dbReference type="PROSITE" id="PS01359">
    <property type="entry name" value="ZF_PHD_1"/>
    <property type="match status" value="1"/>
</dbReference>
<dbReference type="Gene3D" id="2.60.120.650">
    <property type="entry name" value="Cupin"/>
    <property type="match status" value="1"/>
</dbReference>
<dbReference type="InterPro" id="IPR013083">
    <property type="entry name" value="Znf_RING/FYVE/PHD"/>
</dbReference>
<dbReference type="InterPro" id="IPR003347">
    <property type="entry name" value="JmjC_dom"/>
</dbReference>
<proteinExistence type="predicted"/>
<protein>
    <submittedName>
        <fullName evidence="14">PHD-finger</fullName>
    </submittedName>
</protein>
<dbReference type="GO" id="GO:0008270">
    <property type="term" value="F:zinc ion binding"/>
    <property type="evidence" value="ECO:0007669"/>
    <property type="project" value="UniProtKB-KW"/>
</dbReference>
<dbReference type="InterPro" id="IPR041070">
    <property type="entry name" value="JHD"/>
</dbReference>
<feature type="compositionally biased region" description="Basic residues" evidence="12">
    <location>
        <begin position="417"/>
        <end position="427"/>
    </location>
</feature>
<feature type="compositionally biased region" description="Polar residues" evidence="12">
    <location>
        <begin position="610"/>
        <end position="619"/>
    </location>
</feature>
<evidence type="ECO:0000256" key="12">
    <source>
        <dbReference type="SAM" id="MobiDB-lite"/>
    </source>
</evidence>
<dbReference type="EMBL" id="KN552637">
    <property type="protein sequence ID" value="KHJ90804.1"/>
    <property type="molecule type" value="Genomic_DNA"/>
</dbReference>
<keyword evidence="3" id="KW-0863">Zinc-finger</keyword>
<evidence type="ECO:0000256" key="2">
    <source>
        <dbReference type="ARBA" id="ARBA00022723"/>
    </source>
</evidence>
<evidence type="ECO:0000256" key="10">
    <source>
        <dbReference type="ARBA" id="ARBA00023163"/>
    </source>
</evidence>
<feature type="region of interest" description="Disordered" evidence="12">
    <location>
        <begin position="401"/>
        <end position="472"/>
    </location>
</feature>
<dbReference type="Proteomes" id="UP000053660">
    <property type="component" value="Unassembled WGS sequence"/>
</dbReference>
<dbReference type="InterPro" id="IPR050690">
    <property type="entry name" value="JHDM1_Histone_Demethylase"/>
</dbReference>
<dbReference type="Pfam" id="PF17811">
    <property type="entry name" value="JHD"/>
    <property type="match status" value="1"/>
</dbReference>
<dbReference type="Gene3D" id="1.20.58.1360">
    <property type="match status" value="1"/>
</dbReference>
<keyword evidence="2" id="KW-0479">Metal-binding</keyword>
<dbReference type="InterPro" id="IPR011011">
    <property type="entry name" value="Znf_FYVE_PHD"/>
</dbReference>
<evidence type="ECO:0000313" key="15">
    <source>
        <dbReference type="Proteomes" id="UP000053660"/>
    </source>
</evidence>
<comment type="subcellular location">
    <subcellularLocation>
        <location evidence="1">Nucleus</location>
    </subcellularLocation>
</comment>
<dbReference type="GO" id="GO:0005634">
    <property type="term" value="C:nucleus"/>
    <property type="evidence" value="ECO:0007669"/>
    <property type="project" value="UniProtKB-SubCell"/>
</dbReference>
<keyword evidence="9" id="KW-0805">Transcription regulation</keyword>
<evidence type="ECO:0000259" key="13">
    <source>
        <dbReference type="PROSITE" id="PS51184"/>
    </source>
</evidence>
<dbReference type="AlphaFoldDB" id="A0A0B1T0P9"/>
<dbReference type="Gene3D" id="3.30.40.10">
    <property type="entry name" value="Zinc/RING finger domain, C3HC4 (zinc finger)"/>
    <property type="match status" value="1"/>
</dbReference>
<evidence type="ECO:0000256" key="1">
    <source>
        <dbReference type="ARBA" id="ARBA00004123"/>
    </source>
</evidence>